<sequence>MTFSMPSNIISSVTPRDFMLTEQTVSLIPRDLAFCTWARKVSELFWFLNRASTPRPRNSNSTCAFAFCTEFMAKLNATISVFIFSLPVITITNIFAIQSPSHRFIFLLLPHVYDFSYIGMI</sequence>
<reference evidence="2 3" key="1">
    <citation type="journal article" date="2000" name="Nature">
        <title>The genome sequence of the thermoacidophilic scavenger Thermoplasma acidophilum.</title>
        <authorList>
            <person name="Ruepp A."/>
            <person name="Graml W."/>
            <person name="Santos-Martinez M.L."/>
            <person name="Koretke K.K."/>
            <person name="Volker C."/>
            <person name="Mewes H.W."/>
            <person name="Frishman D."/>
            <person name="Stocker S."/>
            <person name="Lupas A.N."/>
            <person name="Baumeister W."/>
        </authorList>
    </citation>
    <scope>NUCLEOTIDE SEQUENCE [LARGE SCALE GENOMIC DNA]</scope>
    <source>
        <strain evidence="3">ATCC 25905 / DSM 1728 / JCM 9062 / NBRC 15155 / AMRC-C165</strain>
    </source>
</reference>
<keyword evidence="3" id="KW-1185">Reference proteome</keyword>
<protein>
    <submittedName>
        <fullName evidence="2">Hypothetical membrane protein</fullName>
    </submittedName>
</protein>
<dbReference type="EnsemblBacteria" id="CAC11725">
    <property type="protein sequence ID" value="CAC11725"/>
    <property type="gene ID" value="CAC11725"/>
</dbReference>
<organism evidence="2 3">
    <name type="scientific">Thermoplasma acidophilum (strain ATCC 25905 / DSM 1728 / JCM 9062 / NBRC 15155 / AMRC-C165)</name>
    <dbReference type="NCBI Taxonomy" id="273075"/>
    <lineage>
        <taxon>Archaea</taxon>
        <taxon>Methanobacteriati</taxon>
        <taxon>Thermoplasmatota</taxon>
        <taxon>Thermoplasmata</taxon>
        <taxon>Thermoplasmatales</taxon>
        <taxon>Thermoplasmataceae</taxon>
        <taxon>Thermoplasma</taxon>
    </lineage>
</organism>
<proteinExistence type="predicted"/>
<dbReference type="AlphaFoldDB" id="Q9HKL2"/>
<feature type="transmembrane region" description="Helical" evidence="1">
    <location>
        <begin position="79"/>
        <end position="97"/>
    </location>
</feature>
<dbReference type="HOGENOM" id="CLU_2032967_0_0_2"/>
<evidence type="ECO:0000313" key="2">
    <source>
        <dbReference type="EMBL" id="CAC11725.1"/>
    </source>
</evidence>
<dbReference type="EMBL" id="AL445064">
    <property type="protein sequence ID" value="CAC11725.1"/>
    <property type="molecule type" value="Genomic_DNA"/>
</dbReference>
<dbReference type="Proteomes" id="UP000001024">
    <property type="component" value="Chromosome"/>
</dbReference>
<dbReference type="KEGG" id="tac:Ta0585"/>
<keyword evidence="1" id="KW-0812">Transmembrane</keyword>
<name>Q9HKL2_THEAC</name>
<dbReference type="InParanoid" id="Q9HKL2"/>
<evidence type="ECO:0000256" key="1">
    <source>
        <dbReference type="SAM" id="Phobius"/>
    </source>
</evidence>
<keyword evidence="1" id="KW-1133">Transmembrane helix</keyword>
<gene>
    <name evidence="2" type="ordered locus">Ta0585</name>
</gene>
<accession>Q9HKL2</accession>
<keyword evidence="1" id="KW-0472">Membrane</keyword>
<evidence type="ECO:0000313" key="3">
    <source>
        <dbReference type="Proteomes" id="UP000001024"/>
    </source>
</evidence>